<dbReference type="CDD" id="cd00067">
    <property type="entry name" value="GAL4"/>
    <property type="match status" value="1"/>
</dbReference>
<dbReference type="InterPro" id="IPR036864">
    <property type="entry name" value="Zn2-C6_fun-type_DNA-bd_sf"/>
</dbReference>
<dbReference type="InterPro" id="IPR001138">
    <property type="entry name" value="Zn2Cys6_DnaBD"/>
</dbReference>
<dbReference type="InterPro" id="IPR051089">
    <property type="entry name" value="prtT"/>
</dbReference>
<dbReference type="SMART" id="SM00066">
    <property type="entry name" value="GAL4"/>
    <property type="match status" value="1"/>
</dbReference>
<evidence type="ECO:0000256" key="4">
    <source>
        <dbReference type="ARBA" id="ARBA00023163"/>
    </source>
</evidence>
<feature type="region of interest" description="Disordered" evidence="6">
    <location>
        <begin position="27"/>
        <end position="48"/>
    </location>
</feature>
<evidence type="ECO:0000313" key="8">
    <source>
        <dbReference type="EMBL" id="KIS69426.1"/>
    </source>
</evidence>
<keyword evidence="9" id="KW-1185">Reference proteome</keyword>
<feature type="compositionally biased region" description="Polar residues" evidence="6">
    <location>
        <begin position="938"/>
        <end position="948"/>
    </location>
</feature>
<dbReference type="InParanoid" id="A0A0D1E0N8"/>
<keyword evidence="5" id="KW-0539">Nucleus</keyword>
<dbReference type="GO" id="GO:0000981">
    <property type="term" value="F:DNA-binding transcription factor activity, RNA polymerase II-specific"/>
    <property type="evidence" value="ECO:0000318"/>
    <property type="project" value="GO_Central"/>
</dbReference>
<name>A0A0D1E0N8_MYCMD</name>
<dbReference type="Pfam" id="PF00172">
    <property type="entry name" value="Zn_clus"/>
    <property type="match status" value="1"/>
</dbReference>
<dbReference type="RefSeq" id="XP_011389117.1">
    <property type="nucleotide sequence ID" value="XM_011390815.1"/>
</dbReference>
<evidence type="ECO:0000256" key="1">
    <source>
        <dbReference type="ARBA" id="ARBA00004123"/>
    </source>
</evidence>
<evidence type="ECO:0000256" key="6">
    <source>
        <dbReference type="SAM" id="MobiDB-lite"/>
    </source>
</evidence>
<dbReference type="PANTHER" id="PTHR31845:SF19">
    <property type="entry name" value="TRANSCRIPTION FACTOR DOMAIN-CONTAINING PROTEIN"/>
    <property type="match status" value="1"/>
</dbReference>
<dbReference type="GO" id="GO:0005634">
    <property type="term" value="C:nucleus"/>
    <property type="evidence" value="ECO:0000318"/>
    <property type="project" value="GO_Central"/>
</dbReference>
<dbReference type="AlphaFoldDB" id="A0A0D1E0N8"/>
<keyword evidence="2" id="KW-0805">Transcription regulation</keyword>
<dbReference type="GeneID" id="23563427"/>
<dbReference type="GO" id="GO:0008270">
    <property type="term" value="F:zinc ion binding"/>
    <property type="evidence" value="ECO:0007669"/>
    <property type="project" value="InterPro"/>
</dbReference>
<dbReference type="OrthoDB" id="3163292at2759"/>
<dbReference type="STRING" id="237631.A0A0D1E0N8"/>
<reference evidence="8 9" key="1">
    <citation type="journal article" date="2006" name="Nature">
        <title>Insights from the genome of the biotrophic fungal plant pathogen Ustilago maydis.</title>
        <authorList>
            <person name="Kamper J."/>
            <person name="Kahmann R."/>
            <person name="Bolker M."/>
            <person name="Ma L.J."/>
            <person name="Brefort T."/>
            <person name="Saville B.J."/>
            <person name="Banuett F."/>
            <person name="Kronstad J.W."/>
            <person name="Gold S.E."/>
            <person name="Muller O."/>
            <person name="Perlin M.H."/>
            <person name="Wosten H.A."/>
            <person name="de Vries R."/>
            <person name="Ruiz-Herrera J."/>
            <person name="Reynaga-Pena C.G."/>
            <person name="Snetselaar K."/>
            <person name="McCann M."/>
            <person name="Perez-Martin J."/>
            <person name="Feldbrugge M."/>
            <person name="Basse C.W."/>
            <person name="Steinberg G."/>
            <person name="Ibeas J.I."/>
            <person name="Holloman W."/>
            <person name="Guzman P."/>
            <person name="Farman M."/>
            <person name="Stajich J.E."/>
            <person name="Sentandreu R."/>
            <person name="Gonzalez-Prieto J.M."/>
            <person name="Kennell J.C."/>
            <person name="Molina L."/>
            <person name="Schirawski J."/>
            <person name="Mendoza-Mendoza A."/>
            <person name="Greilinger D."/>
            <person name="Munch K."/>
            <person name="Rossel N."/>
            <person name="Scherer M."/>
            <person name="Vranes M."/>
            <person name="Ladendorf O."/>
            <person name="Vincon V."/>
            <person name="Fuchs U."/>
            <person name="Sandrock B."/>
            <person name="Meng S."/>
            <person name="Ho E.C."/>
            <person name="Cahill M.J."/>
            <person name="Boyce K.J."/>
            <person name="Klose J."/>
            <person name="Klosterman S.J."/>
            <person name="Deelstra H.J."/>
            <person name="Ortiz-Castellanos L."/>
            <person name="Li W."/>
            <person name="Sanchez-Alonso P."/>
            <person name="Schreier P.H."/>
            <person name="Hauser-Hahn I."/>
            <person name="Vaupel M."/>
            <person name="Koopmann E."/>
            <person name="Friedrich G."/>
            <person name="Voss H."/>
            <person name="Schluter T."/>
            <person name="Margolis J."/>
            <person name="Platt D."/>
            <person name="Swimmer C."/>
            <person name="Gnirke A."/>
            <person name="Chen F."/>
            <person name="Vysotskaia V."/>
            <person name="Mannhaupt G."/>
            <person name="Guldener U."/>
            <person name="Munsterkotter M."/>
            <person name="Haase D."/>
            <person name="Oesterheld M."/>
            <person name="Mewes H.W."/>
            <person name="Mauceli E.W."/>
            <person name="DeCaprio D."/>
            <person name="Wade C.M."/>
            <person name="Butler J."/>
            <person name="Young S."/>
            <person name="Jaffe D.B."/>
            <person name="Calvo S."/>
            <person name="Nusbaum C."/>
            <person name="Galagan J."/>
            <person name="Birren B.W."/>
        </authorList>
    </citation>
    <scope>NUCLEOTIDE SEQUENCE [LARGE SCALE GENOMIC DNA]</scope>
    <source>
        <strain evidence="9">DSM 14603 / FGSC 9021 / UM521</strain>
    </source>
</reference>
<dbReference type="PANTHER" id="PTHR31845">
    <property type="entry name" value="FINGER DOMAIN PROTEIN, PUTATIVE-RELATED"/>
    <property type="match status" value="1"/>
</dbReference>
<evidence type="ECO:0000256" key="3">
    <source>
        <dbReference type="ARBA" id="ARBA00023125"/>
    </source>
</evidence>
<dbReference type="Gene3D" id="4.10.240.10">
    <property type="entry name" value="Zn(2)-C6 fungal-type DNA-binding domain"/>
    <property type="match status" value="1"/>
</dbReference>
<dbReference type="Proteomes" id="UP000000561">
    <property type="component" value="Chromosome 6"/>
</dbReference>
<dbReference type="PROSITE" id="PS00463">
    <property type="entry name" value="ZN2_CY6_FUNGAL_1"/>
    <property type="match status" value="1"/>
</dbReference>
<evidence type="ECO:0000259" key="7">
    <source>
        <dbReference type="PROSITE" id="PS50048"/>
    </source>
</evidence>
<keyword evidence="4" id="KW-0804">Transcription</keyword>
<accession>A0A0D1E0N8</accession>
<evidence type="ECO:0000256" key="5">
    <source>
        <dbReference type="ARBA" id="ARBA00023242"/>
    </source>
</evidence>
<dbReference type="KEGG" id="uma:UMAG_02757"/>
<evidence type="ECO:0000313" key="9">
    <source>
        <dbReference type="Proteomes" id="UP000000561"/>
    </source>
</evidence>
<feature type="region of interest" description="Disordered" evidence="6">
    <location>
        <begin position="103"/>
        <end position="122"/>
    </location>
</feature>
<proteinExistence type="predicted"/>
<feature type="region of interest" description="Disordered" evidence="6">
    <location>
        <begin position="938"/>
        <end position="973"/>
    </location>
</feature>
<evidence type="ECO:0000256" key="2">
    <source>
        <dbReference type="ARBA" id="ARBA00023015"/>
    </source>
</evidence>
<dbReference type="eggNOG" id="ENOG502RDWB">
    <property type="taxonomic scope" value="Eukaryota"/>
</dbReference>
<feature type="region of interest" description="Disordered" evidence="6">
    <location>
        <begin position="707"/>
        <end position="788"/>
    </location>
</feature>
<dbReference type="VEuPathDB" id="FungiDB:UMAG_02757"/>
<dbReference type="OMA" id="FCEFREH"/>
<sequence length="1021" mass="113025">MGFALDRLRMMSMDDFGFFSEASSAARAGPSSSLSSSRSRPPAQHGFYQSGACQQNDDACQRQVQATMQPLGLQQQHWLQQQQQFKYPHSLNPFDSAATETVPLTHTRSDSERATAYRPTTPNKRGSNLACLKCRAIKVKCRKTNPNDPRCSRCNRLDLFCEFREHHRGKKLEKVIADENRLVTLNPEMLLRARHDMLGCSSYPLNLDLASMALSDNAQDATYFAKPFGCSSQPFPIWLGSPAHSGATELVACASTNPVRMASSVYDDVLQINACSWTDACYLFSLFITQLNPILALLDANLHKVQYTREQSPILFSTILCVASRFFRPSLHSQCQAAAAAILSLASSRQVCSIDHIQALIVSAIWATPGDPSRSEWIAAAIAYAYELGLCFSLDAAMPITSAVKPYTPPLALHLLDANHQSVVLRVQQRTWIQLCLLELSQQTDSQRASMPKRPELIAQHDFPNVRTWYQLHHLTMSAYDTRLAYQLDIALSQRNLDRLAASIQANTAAATISQHELSNSIDMLLVQERECFATWFNVLGEEYVARYAMDRYSSMEAGFVLLLYRFGRAVQLHSIASSFSSYACWARPLQERWLATATELAFRVLDYFSNKILDQDSTSSSTLRFSPQYMASGCLAAARWVLHPSYNLQNMLRARERISETMRLLAQPQFYPDGIRLATSNELTGKLDHALRSLMSDARMLLSPGASTGEEQARAQEANLQQQQNGGALDMHDWADRRKQRRRNSNASCTTRIDVGSIGSTSGMSEYTGSDRGGANEPSPFARSTDTGANLSIDLRLSDSSWPTSLMLAKQGSWTPKSEGGFNMPIPSSSISPSTSECSAMFSLSAPTCTMPDLVNIASYGCVAPTTATMTTPPLSVVRSGDVIAPIASDLNAHPHPLRLKRAFGDCQYLSSDYTHPEYDDLAHGTRKDWVEPTLRTASSAPQNSHAANAPQPFAMEPQPIAIPPPFDTHHFRHDARNHAHQQPAFWHPHALDASLNINLHASGESTSRDLLEHPLHGPG</sequence>
<dbReference type="EMBL" id="CM003145">
    <property type="protein sequence ID" value="KIS69426.1"/>
    <property type="molecule type" value="Genomic_DNA"/>
</dbReference>
<dbReference type="GO" id="GO:0000976">
    <property type="term" value="F:transcription cis-regulatory region binding"/>
    <property type="evidence" value="ECO:0000318"/>
    <property type="project" value="GO_Central"/>
</dbReference>
<dbReference type="SUPFAM" id="SSF57701">
    <property type="entry name" value="Zn2/Cys6 DNA-binding domain"/>
    <property type="match status" value="1"/>
</dbReference>
<dbReference type="PROSITE" id="PS50048">
    <property type="entry name" value="ZN2_CY6_FUNGAL_2"/>
    <property type="match status" value="1"/>
</dbReference>
<feature type="compositionally biased region" description="Low complexity" evidence="6">
    <location>
        <begin position="27"/>
        <end position="43"/>
    </location>
</feature>
<comment type="subcellular location">
    <subcellularLocation>
        <location evidence="1">Nucleus</location>
    </subcellularLocation>
</comment>
<feature type="domain" description="Zn(2)-C6 fungal-type" evidence="7">
    <location>
        <begin position="130"/>
        <end position="163"/>
    </location>
</feature>
<keyword evidence="3" id="KW-0238">DNA-binding</keyword>
<dbReference type="GO" id="GO:0006355">
    <property type="term" value="P:regulation of DNA-templated transcription"/>
    <property type="evidence" value="ECO:0000318"/>
    <property type="project" value="GO_Central"/>
</dbReference>
<gene>
    <name evidence="8" type="ORF">UMAG_02757</name>
</gene>
<organism evidence="8 9">
    <name type="scientific">Mycosarcoma maydis</name>
    <name type="common">Corn smut fungus</name>
    <name type="synonym">Ustilago maydis</name>
    <dbReference type="NCBI Taxonomy" id="5270"/>
    <lineage>
        <taxon>Eukaryota</taxon>
        <taxon>Fungi</taxon>
        <taxon>Dikarya</taxon>
        <taxon>Basidiomycota</taxon>
        <taxon>Ustilaginomycotina</taxon>
        <taxon>Ustilaginomycetes</taxon>
        <taxon>Ustilaginales</taxon>
        <taxon>Ustilaginaceae</taxon>
        <taxon>Mycosarcoma</taxon>
    </lineage>
</organism>
<protein>
    <recommendedName>
        <fullName evidence="7">Zn(2)-C6 fungal-type domain-containing protein</fullName>
    </recommendedName>
</protein>
<feature type="compositionally biased region" description="Polar residues" evidence="6">
    <location>
        <begin position="759"/>
        <end position="769"/>
    </location>
</feature>